<name>A0ABY6IYX3_9BACT</name>
<accession>A0ABY6IYX3</accession>
<feature type="signal peptide" evidence="1">
    <location>
        <begin position="1"/>
        <end position="22"/>
    </location>
</feature>
<feature type="chain" id="PRO_5047076467" evidence="1">
    <location>
        <begin position="23"/>
        <end position="336"/>
    </location>
</feature>
<protein>
    <submittedName>
        <fullName evidence="2">PorP/SprF family type IX secretion system membrane protein</fullName>
    </submittedName>
</protein>
<dbReference type="Proteomes" id="UP001162741">
    <property type="component" value="Chromosome"/>
</dbReference>
<gene>
    <name evidence="2" type="ORF">MKQ68_21185</name>
</gene>
<keyword evidence="1" id="KW-0732">Signal</keyword>
<organism evidence="2 3">
    <name type="scientific">Chitinophaga horti</name>
    <dbReference type="NCBI Taxonomy" id="2920382"/>
    <lineage>
        <taxon>Bacteria</taxon>
        <taxon>Pseudomonadati</taxon>
        <taxon>Bacteroidota</taxon>
        <taxon>Chitinophagia</taxon>
        <taxon>Chitinophagales</taxon>
        <taxon>Chitinophagaceae</taxon>
        <taxon>Chitinophaga</taxon>
    </lineage>
</organism>
<dbReference type="PROSITE" id="PS51257">
    <property type="entry name" value="PROKAR_LIPOPROTEIN"/>
    <property type="match status" value="1"/>
</dbReference>
<evidence type="ECO:0000256" key="1">
    <source>
        <dbReference type="SAM" id="SignalP"/>
    </source>
</evidence>
<evidence type="ECO:0000313" key="3">
    <source>
        <dbReference type="Proteomes" id="UP001162741"/>
    </source>
</evidence>
<sequence length="336" mass="37031">MRRVSIFVMLTVAACLPKLASAQVDPHFAQYYAYPLWLNPSLAGIIDGDYRITVNHRTQGTNIGHPYSTTAVSFDAATEKNIGVGITALNMAAGEAGYNYFNGMASVSYSGIKFGREGSQRLVFGLQAGLINRRVDQTKFQMGSQYNPVSGFDPSIPSGETLKATSSTVFDASAGALYFDGDPQHMFNPFAGVAVARLTQPEDPFVAEDENTHKLPMRYLIHGGTRIKITDMIGVTPHLLYMRQGNAEETVGGAYMQVKINPECDIMGGFNYRLKDAIVPFAGFQYKGITLGLSYDVNASSYRRFTNTNNAFELSLSFIGRKRRILQPEYFICPRL</sequence>
<keyword evidence="3" id="KW-1185">Reference proteome</keyword>
<dbReference type="EMBL" id="CP107006">
    <property type="protein sequence ID" value="UYQ92599.1"/>
    <property type="molecule type" value="Genomic_DNA"/>
</dbReference>
<reference evidence="2" key="1">
    <citation type="submission" date="2022-10" db="EMBL/GenBank/DDBJ databases">
        <title>Chitinophaga sp. nov., isolated from soil.</title>
        <authorList>
            <person name="Jeon C.O."/>
        </authorList>
    </citation>
    <scope>NUCLEOTIDE SEQUENCE</scope>
    <source>
        <strain evidence="2">R8</strain>
    </source>
</reference>
<evidence type="ECO:0000313" key="2">
    <source>
        <dbReference type="EMBL" id="UYQ92599.1"/>
    </source>
</evidence>
<proteinExistence type="predicted"/>
<dbReference type="InterPro" id="IPR019861">
    <property type="entry name" value="PorP/SprF_Bacteroidetes"/>
</dbReference>
<dbReference type="RefSeq" id="WP_264280839.1">
    <property type="nucleotide sequence ID" value="NZ_CP107006.1"/>
</dbReference>
<dbReference type="Pfam" id="PF11751">
    <property type="entry name" value="PorP_SprF"/>
    <property type="match status" value="1"/>
</dbReference>
<dbReference type="NCBIfam" id="TIGR03519">
    <property type="entry name" value="T9SS_PorP_fam"/>
    <property type="match status" value="1"/>
</dbReference>